<protein>
    <submittedName>
        <fullName evidence="8">Anaerobic ribonucleoside-triphosphate reductase activating protein</fullName>
    </submittedName>
</protein>
<comment type="caution">
    <text evidence="8">The sequence shown here is derived from an EMBL/GenBank/DDBJ whole genome shotgun (WGS) entry which is preliminary data.</text>
</comment>
<dbReference type="SFLD" id="SFLDS00029">
    <property type="entry name" value="Radical_SAM"/>
    <property type="match status" value="1"/>
</dbReference>
<reference evidence="8 9" key="1">
    <citation type="submission" date="2020-05" db="EMBL/GenBank/DDBJ databases">
        <authorList>
            <person name="Khan S.A."/>
            <person name="Jeon C.O."/>
            <person name="Chun B.H."/>
        </authorList>
    </citation>
    <scope>NUCLEOTIDE SEQUENCE [LARGE SCALE GENOMIC DNA]</scope>
    <source>
        <strain evidence="8 9">B156</strain>
    </source>
</reference>
<dbReference type="Pfam" id="PF04055">
    <property type="entry name" value="Radical_SAM"/>
    <property type="match status" value="1"/>
</dbReference>
<gene>
    <name evidence="8" type="ORF">HK415_15795</name>
</gene>
<dbReference type="CDD" id="cd01335">
    <property type="entry name" value="Radical_SAM"/>
    <property type="match status" value="1"/>
</dbReference>
<dbReference type="InterPro" id="IPR013785">
    <property type="entry name" value="Aldolase_TIM"/>
</dbReference>
<dbReference type="InterPro" id="IPR007197">
    <property type="entry name" value="rSAM"/>
</dbReference>
<dbReference type="EMBL" id="JABFCS010000001">
    <property type="protein sequence ID" value="NNU44310.1"/>
    <property type="molecule type" value="Genomic_DNA"/>
</dbReference>
<dbReference type="InterPro" id="IPR034457">
    <property type="entry name" value="Organic_radical-activating"/>
</dbReference>
<evidence type="ECO:0000256" key="5">
    <source>
        <dbReference type="ARBA" id="ARBA00023004"/>
    </source>
</evidence>
<proteinExistence type="predicted"/>
<evidence type="ECO:0000313" key="9">
    <source>
        <dbReference type="Proteomes" id="UP000552954"/>
    </source>
</evidence>
<comment type="cofactor">
    <cofactor evidence="1">
        <name>[4Fe-4S] cluster</name>
        <dbReference type="ChEBI" id="CHEBI:49883"/>
    </cofactor>
</comment>
<evidence type="ECO:0000256" key="3">
    <source>
        <dbReference type="ARBA" id="ARBA00022691"/>
    </source>
</evidence>
<reference evidence="8 9" key="2">
    <citation type="submission" date="2020-06" db="EMBL/GenBank/DDBJ databases">
        <title>Ramlibacter rhizophilus sp. nov., isolated from rhizosphere soil of national flower Mugunghwa from South Korea.</title>
        <authorList>
            <person name="Zheng-Fei Y."/>
            <person name="Huan T."/>
        </authorList>
    </citation>
    <scope>NUCLEOTIDE SEQUENCE [LARGE SCALE GENOMIC DNA]</scope>
    <source>
        <strain evidence="8 9">B156</strain>
    </source>
</reference>
<dbReference type="GO" id="GO:0051539">
    <property type="term" value="F:4 iron, 4 sulfur cluster binding"/>
    <property type="evidence" value="ECO:0007669"/>
    <property type="project" value="UniProtKB-KW"/>
</dbReference>
<dbReference type="SFLD" id="SFLDG01094">
    <property type="entry name" value="Uncharacterised_Radical_SAM_Su"/>
    <property type="match status" value="1"/>
</dbReference>
<dbReference type="GO" id="GO:0003824">
    <property type="term" value="F:catalytic activity"/>
    <property type="evidence" value="ECO:0007669"/>
    <property type="project" value="InterPro"/>
</dbReference>
<evidence type="ECO:0000256" key="6">
    <source>
        <dbReference type="ARBA" id="ARBA00023014"/>
    </source>
</evidence>
<accession>A0A849KA28</accession>
<dbReference type="PANTHER" id="PTHR30352">
    <property type="entry name" value="PYRUVATE FORMATE-LYASE-ACTIVATING ENZYME"/>
    <property type="match status" value="1"/>
</dbReference>
<feature type="domain" description="Radical SAM core" evidence="7">
    <location>
        <begin position="14"/>
        <end position="219"/>
    </location>
</feature>
<keyword evidence="4" id="KW-0479">Metal-binding</keyword>
<evidence type="ECO:0000256" key="2">
    <source>
        <dbReference type="ARBA" id="ARBA00022485"/>
    </source>
</evidence>
<evidence type="ECO:0000256" key="1">
    <source>
        <dbReference type="ARBA" id="ARBA00001966"/>
    </source>
</evidence>
<keyword evidence="9" id="KW-1185">Reference proteome</keyword>
<keyword evidence="6" id="KW-0411">Iron-sulfur</keyword>
<dbReference type="SUPFAM" id="SSF102114">
    <property type="entry name" value="Radical SAM enzymes"/>
    <property type="match status" value="1"/>
</dbReference>
<evidence type="ECO:0000259" key="7">
    <source>
        <dbReference type="PROSITE" id="PS51918"/>
    </source>
</evidence>
<dbReference type="PROSITE" id="PS51918">
    <property type="entry name" value="RADICAL_SAM"/>
    <property type="match status" value="1"/>
</dbReference>
<dbReference type="Gene3D" id="3.20.20.70">
    <property type="entry name" value="Aldolase class I"/>
    <property type="match status" value="1"/>
</dbReference>
<evidence type="ECO:0000256" key="4">
    <source>
        <dbReference type="ARBA" id="ARBA00022723"/>
    </source>
</evidence>
<dbReference type="AlphaFoldDB" id="A0A849KA28"/>
<dbReference type="PANTHER" id="PTHR30352:SF13">
    <property type="entry name" value="GLYCYL-RADICAL ENZYME ACTIVATING ENZYME YJJW-RELATED"/>
    <property type="match status" value="1"/>
</dbReference>
<organism evidence="8 9">
    <name type="scientific">Ramlibacter montanisoli</name>
    <dbReference type="NCBI Taxonomy" id="2732512"/>
    <lineage>
        <taxon>Bacteria</taxon>
        <taxon>Pseudomonadati</taxon>
        <taxon>Pseudomonadota</taxon>
        <taxon>Betaproteobacteria</taxon>
        <taxon>Burkholderiales</taxon>
        <taxon>Comamonadaceae</taxon>
        <taxon>Ramlibacter</taxon>
    </lineage>
</organism>
<dbReference type="InterPro" id="IPR058240">
    <property type="entry name" value="rSAM_sf"/>
</dbReference>
<keyword evidence="2" id="KW-0004">4Fe-4S</keyword>
<dbReference type="Proteomes" id="UP000552954">
    <property type="component" value="Unassembled WGS sequence"/>
</dbReference>
<dbReference type="NCBIfam" id="TIGR02495">
    <property type="entry name" value="NrdG2"/>
    <property type="match status" value="1"/>
</dbReference>
<dbReference type="InterPro" id="IPR012840">
    <property type="entry name" value="NrdG2"/>
</dbReference>
<dbReference type="GO" id="GO:0046872">
    <property type="term" value="F:metal ion binding"/>
    <property type="evidence" value="ECO:0007669"/>
    <property type="project" value="UniProtKB-KW"/>
</dbReference>
<name>A0A849KA28_9BURK</name>
<sequence>MRIGGLTRWTSIDFPGRLAAVVYLQGCPWRCSYCHNPELLDATHEGRHPWAEVRDFLRARRGLLDGVVFSGGEPTLQAGLCDALDEVRSMGFETGLHTGGMYPERLAQLLPRLDWVGLDIKGPWERIDEITGTRGCSPRVKASLCHLIDSGVAFECRTTWGEELFAVGELHALSEQLASLGVRHWALQQCRGPSPAAPPGAQEIAAFSARFERFELRAA</sequence>
<keyword evidence="3" id="KW-0949">S-adenosyl-L-methionine</keyword>
<keyword evidence="5" id="KW-0408">Iron</keyword>
<evidence type="ECO:0000313" key="8">
    <source>
        <dbReference type="EMBL" id="NNU44310.1"/>
    </source>
</evidence>